<dbReference type="SUPFAM" id="SSF103473">
    <property type="entry name" value="MFS general substrate transporter"/>
    <property type="match status" value="1"/>
</dbReference>
<feature type="transmembrane region" description="Helical" evidence="6">
    <location>
        <begin position="116"/>
        <end position="137"/>
    </location>
</feature>
<organism evidence="8 9">
    <name type="scientific">Tumebacillus flagellatus</name>
    <dbReference type="NCBI Taxonomy" id="1157490"/>
    <lineage>
        <taxon>Bacteria</taxon>
        <taxon>Bacillati</taxon>
        <taxon>Bacillota</taxon>
        <taxon>Bacilli</taxon>
        <taxon>Bacillales</taxon>
        <taxon>Alicyclobacillaceae</taxon>
        <taxon>Tumebacillus</taxon>
    </lineage>
</organism>
<evidence type="ECO:0000256" key="2">
    <source>
        <dbReference type="ARBA" id="ARBA00022448"/>
    </source>
</evidence>
<comment type="caution">
    <text evidence="8">The sequence shown here is derived from an EMBL/GenBank/DDBJ whole genome shotgun (WGS) entry which is preliminary data.</text>
</comment>
<dbReference type="Proteomes" id="UP000027931">
    <property type="component" value="Unassembled WGS sequence"/>
</dbReference>
<evidence type="ECO:0000313" key="9">
    <source>
        <dbReference type="Proteomes" id="UP000027931"/>
    </source>
</evidence>
<dbReference type="Gene3D" id="1.20.1250.20">
    <property type="entry name" value="MFS general substrate transporter like domains"/>
    <property type="match status" value="1"/>
</dbReference>
<dbReference type="PANTHER" id="PTHR23531">
    <property type="entry name" value="QUINOLENE RESISTANCE PROTEIN NORA"/>
    <property type="match status" value="1"/>
</dbReference>
<keyword evidence="9" id="KW-1185">Reference proteome</keyword>
<name>A0A074LHW6_9BACL</name>
<evidence type="ECO:0000256" key="4">
    <source>
        <dbReference type="ARBA" id="ARBA00022989"/>
    </source>
</evidence>
<dbReference type="InterPro" id="IPR036259">
    <property type="entry name" value="MFS_trans_sf"/>
</dbReference>
<dbReference type="InterPro" id="IPR052714">
    <property type="entry name" value="MFS_Exporter"/>
</dbReference>
<feature type="transmembrane region" description="Helical" evidence="6">
    <location>
        <begin position="218"/>
        <end position="242"/>
    </location>
</feature>
<dbReference type="GO" id="GO:0022857">
    <property type="term" value="F:transmembrane transporter activity"/>
    <property type="evidence" value="ECO:0007669"/>
    <property type="project" value="InterPro"/>
</dbReference>
<dbReference type="AlphaFoldDB" id="A0A074LHW6"/>
<feature type="transmembrane region" description="Helical" evidence="6">
    <location>
        <begin position="343"/>
        <end position="363"/>
    </location>
</feature>
<feature type="transmembrane region" description="Helical" evidence="6">
    <location>
        <begin position="369"/>
        <end position="390"/>
    </location>
</feature>
<proteinExistence type="predicted"/>
<keyword evidence="4 6" id="KW-1133">Transmembrane helix</keyword>
<dbReference type="PROSITE" id="PS50850">
    <property type="entry name" value="MFS"/>
    <property type="match status" value="1"/>
</dbReference>
<feature type="transmembrane region" description="Helical" evidence="6">
    <location>
        <begin position="280"/>
        <end position="298"/>
    </location>
</feature>
<dbReference type="PANTHER" id="PTHR23531:SF2">
    <property type="entry name" value="PERMEASE"/>
    <property type="match status" value="1"/>
</dbReference>
<feature type="transmembrane region" description="Helical" evidence="6">
    <location>
        <begin position="21"/>
        <end position="43"/>
    </location>
</feature>
<feature type="transmembrane region" description="Helical" evidence="6">
    <location>
        <begin position="304"/>
        <end position="323"/>
    </location>
</feature>
<feature type="domain" description="Major facilitator superfamily (MFS) profile" evidence="7">
    <location>
        <begin position="20"/>
        <end position="393"/>
    </location>
</feature>
<protein>
    <submittedName>
        <fullName evidence="8">MFS transporter</fullName>
    </submittedName>
</protein>
<evidence type="ECO:0000256" key="6">
    <source>
        <dbReference type="SAM" id="Phobius"/>
    </source>
</evidence>
<feature type="transmembrane region" description="Helical" evidence="6">
    <location>
        <begin position="149"/>
        <end position="169"/>
    </location>
</feature>
<gene>
    <name evidence="8" type="ORF">EL26_18465</name>
</gene>
<accession>A0A074LHW6</accession>
<dbReference type="InterPro" id="IPR020846">
    <property type="entry name" value="MFS_dom"/>
</dbReference>
<dbReference type="CDD" id="cd17489">
    <property type="entry name" value="MFS_YfcJ_like"/>
    <property type="match status" value="1"/>
</dbReference>
<feature type="transmembrane region" description="Helical" evidence="6">
    <location>
        <begin position="175"/>
        <end position="197"/>
    </location>
</feature>
<reference evidence="8 9" key="1">
    <citation type="journal article" date="2013" name="Int. J. Syst. Evol. Microbiol.">
        <title>Tumebacillus flagellatus sp. nov., an alpha-amylase/pullulanase-producing bacterium isolated from cassava wastewater.</title>
        <authorList>
            <person name="Wang Q."/>
            <person name="Xie N."/>
            <person name="Qin Y."/>
            <person name="Shen N."/>
            <person name="Zhu J."/>
            <person name="Mi H."/>
            <person name="Huang R."/>
        </authorList>
    </citation>
    <scope>NUCLEOTIDE SEQUENCE [LARGE SCALE GENOMIC DNA]</scope>
    <source>
        <strain evidence="8 9">GST4</strain>
    </source>
</reference>
<evidence type="ECO:0000256" key="5">
    <source>
        <dbReference type="ARBA" id="ARBA00023136"/>
    </source>
</evidence>
<feature type="transmembrane region" description="Helical" evidence="6">
    <location>
        <begin position="248"/>
        <end position="268"/>
    </location>
</feature>
<dbReference type="InterPro" id="IPR011701">
    <property type="entry name" value="MFS"/>
</dbReference>
<feature type="transmembrane region" description="Helical" evidence="6">
    <location>
        <begin position="55"/>
        <end position="74"/>
    </location>
</feature>
<evidence type="ECO:0000256" key="1">
    <source>
        <dbReference type="ARBA" id="ARBA00004651"/>
    </source>
</evidence>
<evidence type="ECO:0000313" key="8">
    <source>
        <dbReference type="EMBL" id="KEO81826.1"/>
    </source>
</evidence>
<comment type="subcellular location">
    <subcellularLocation>
        <location evidence="1">Cell membrane</location>
        <topology evidence="1">Multi-pass membrane protein</topology>
    </subcellularLocation>
</comment>
<dbReference type="Pfam" id="PF07690">
    <property type="entry name" value="MFS_1"/>
    <property type="match status" value="1"/>
</dbReference>
<keyword evidence="5 6" id="KW-0472">Membrane</keyword>
<dbReference type="eggNOG" id="COG2814">
    <property type="taxonomic scope" value="Bacteria"/>
</dbReference>
<sequence length="400" mass="42853">MEESRGTTKEMPQEKLWTKNFIVLTLCNLFLFMNLQMVLPALPSYVKDHFHASDVTASLVTTLFALSAIVSRLIAGQALQRGKRNLVLFLGICIALLATMGYYWCGTIAMFLLMRVLYGIGFGMASTTFPTMTSNVIPFKRMGEGMGYYGLSTSLAMSLGPTIGLALLASGFGGLVSGATFMVAIILPMLLLVAPLLRTPPQAAPATGHARKLFDRKLLVPCLLNFLLSIVYGGLLSFMALFGKEVGIANVGVFFLVNAVSVVLVRPLSGKIFDKKGHGALMFPGALLVILGLLILSFSKGLLLLSAAALIFGAGLGALQPSFQAWMIKVVTPEQRGMANGMYFNSIDLGVALGALLLGTVAMNTGYAMMYRLASVIMVVFLIVYIASLAGNKKKPLPIR</sequence>
<feature type="transmembrane region" description="Helical" evidence="6">
    <location>
        <begin position="86"/>
        <end position="104"/>
    </location>
</feature>
<evidence type="ECO:0000256" key="3">
    <source>
        <dbReference type="ARBA" id="ARBA00022692"/>
    </source>
</evidence>
<evidence type="ECO:0000259" key="7">
    <source>
        <dbReference type="PROSITE" id="PS50850"/>
    </source>
</evidence>
<dbReference type="GO" id="GO:0005886">
    <property type="term" value="C:plasma membrane"/>
    <property type="evidence" value="ECO:0007669"/>
    <property type="project" value="UniProtKB-SubCell"/>
</dbReference>
<dbReference type="EMBL" id="JMIR01000031">
    <property type="protein sequence ID" value="KEO81826.1"/>
    <property type="molecule type" value="Genomic_DNA"/>
</dbReference>
<keyword evidence="2" id="KW-0813">Transport</keyword>
<dbReference type="STRING" id="1157490.EL26_18465"/>
<keyword evidence="3 6" id="KW-0812">Transmembrane</keyword>